<evidence type="ECO:0000313" key="2">
    <source>
        <dbReference type="Proteomes" id="UP000011863"/>
    </source>
</evidence>
<evidence type="ECO:0000313" key="1">
    <source>
        <dbReference type="EMBL" id="BAN04262.1"/>
    </source>
</evidence>
<dbReference type="SUPFAM" id="SSF48452">
    <property type="entry name" value="TPR-like"/>
    <property type="match status" value="1"/>
</dbReference>
<organism evidence="1 2">
    <name type="scientific">Ilumatobacter coccineus (strain NBRC 103263 / KCTC 29153 / YM16-304)</name>
    <dbReference type="NCBI Taxonomy" id="1313172"/>
    <lineage>
        <taxon>Bacteria</taxon>
        <taxon>Bacillati</taxon>
        <taxon>Actinomycetota</taxon>
        <taxon>Acidimicrobiia</taxon>
        <taxon>Acidimicrobiales</taxon>
        <taxon>Ilumatobacteraceae</taxon>
        <taxon>Ilumatobacter</taxon>
    </lineage>
</organism>
<dbReference type="InterPro" id="IPR011990">
    <property type="entry name" value="TPR-like_helical_dom_sf"/>
</dbReference>
<gene>
    <name evidence="1" type="ORF">YM304_39480</name>
</gene>
<keyword evidence="2" id="KW-1185">Reference proteome</keyword>
<proteinExistence type="predicted"/>
<evidence type="ECO:0008006" key="3">
    <source>
        <dbReference type="Google" id="ProtNLM"/>
    </source>
</evidence>
<dbReference type="Gene3D" id="1.25.40.10">
    <property type="entry name" value="Tetratricopeptide repeat domain"/>
    <property type="match status" value="1"/>
</dbReference>
<dbReference type="RefSeq" id="WP_015443509.1">
    <property type="nucleotide sequence ID" value="NC_020520.1"/>
</dbReference>
<reference evidence="1 2" key="1">
    <citation type="journal article" date="2013" name="Int. J. Syst. Evol. Microbiol.">
        <title>Ilumatobacter nonamiense sp. nov. and Ilumatobacter coccineum sp. nov., isolated from seashore sand.</title>
        <authorList>
            <person name="Matsumoto A."/>
            <person name="Kasai H."/>
            <person name="Matsuo Y."/>
            <person name="Shizuri Y."/>
            <person name="Ichikawa N."/>
            <person name="Fujita N."/>
            <person name="Omura S."/>
            <person name="Takahashi Y."/>
        </authorList>
    </citation>
    <scope>NUCLEOTIDE SEQUENCE [LARGE SCALE GENOMIC DNA]</scope>
    <source>
        <strain evidence="2">NBRC 103263 / KCTC 29153 / YM16-304</strain>
    </source>
</reference>
<dbReference type="AlphaFoldDB" id="A0A6C7EE72"/>
<accession>A0A6C7EE72</accession>
<dbReference type="KEGG" id="aym:YM304_39480"/>
<dbReference type="EMBL" id="AP012057">
    <property type="protein sequence ID" value="BAN04262.1"/>
    <property type="molecule type" value="Genomic_DNA"/>
</dbReference>
<dbReference type="Proteomes" id="UP000011863">
    <property type="component" value="Chromosome"/>
</dbReference>
<name>A0A6C7EE72_ILUCY</name>
<protein>
    <recommendedName>
        <fullName evidence="3">Tetratrico peptide repeat group 5 domain-containing protein</fullName>
    </recommendedName>
</protein>
<sequence length="189" mass="20902">MSWVLVRPDREVAASVGLPDTEIPVRAEHVDRIFGRRVDLAALVDEVEAFAAAEPDAIAKIEATAIAMFGAVVDELLRDRNFELAESYALRGLRWAPGLISLRVQLGRAQHGMGRAAEATVHWLAAVTAARSEQRWSPMLWLLTARALMEQDQLDAAATLLDDLADMLPEQYEFWELRGLVRDLAGNGD</sequence>